<evidence type="ECO:0000313" key="2">
    <source>
        <dbReference type="Proteomes" id="UP000003082"/>
    </source>
</evidence>
<organism evidence="1 2">
    <name type="scientific">Campylobacter rectus RM3267</name>
    <dbReference type="NCBI Taxonomy" id="553218"/>
    <lineage>
        <taxon>Bacteria</taxon>
        <taxon>Pseudomonadati</taxon>
        <taxon>Campylobacterota</taxon>
        <taxon>Epsilonproteobacteria</taxon>
        <taxon>Campylobacterales</taxon>
        <taxon>Campylobacteraceae</taxon>
        <taxon>Campylobacter</taxon>
    </lineage>
</organism>
<accession>B9D5B6</accession>
<reference evidence="1 2" key="1">
    <citation type="submission" date="2008-08" db="EMBL/GenBank/DDBJ databases">
        <authorList>
            <person name="Madupu R."/>
            <person name="Durkin A.S."/>
            <person name="Torralba M."/>
            <person name="Methe B."/>
            <person name="Sutton G.G."/>
            <person name="Strausberg R.L."/>
            <person name="Nelson K.E."/>
        </authorList>
    </citation>
    <scope>NUCLEOTIDE SEQUENCE [LARGE SCALE GENOMIC DNA]</scope>
    <source>
        <strain evidence="1 2">RM3267</strain>
    </source>
</reference>
<gene>
    <name evidence="1" type="ORF">CAMRE0001_2290</name>
</gene>
<dbReference type="Proteomes" id="UP000003082">
    <property type="component" value="Unassembled WGS sequence"/>
</dbReference>
<dbReference type="STRING" id="553218.CAMRE0001_2290"/>
<evidence type="ECO:0000313" key="1">
    <source>
        <dbReference type="EMBL" id="EEF12832.1"/>
    </source>
</evidence>
<dbReference type="EMBL" id="ACFU01000037">
    <property type="protein sequence ID" value="EEF12832.1"/>
    <property type="molecule type" value="Genomic_DNA"/>
</dbReference>
<comment type="caution">
    <text evidence="1">The sequence shown here is derived from an EMBL/GenBank/DDBJ whole genome shotgun (WGS) entry which is preliminary data.</text>
</comment>
<dbReference type="AlphaFoldDB" id="B9D5B6"/>
<protein>
    <submittedName>
        <fullName evidence="1">Uncharacterized protein</fullName>
    </submittedName>
</protein>
<proteinExistence type="predicted"/>
<sequence length="62" mass="6882">MTRASRLNLSGFANDRSGCICSTKRRLTRSINLTDGASKSVQICIWHGEICLHIGFLKAFLL</sequence>
<name>B9D5B6_CAMRE</name>
<keyword evidence="2" id="KW-1185">Reference proteome</keyword>